<feature type="transmembrane region" description="Helical" evidence="12">
    <location>
        <begin position="357"/>
        <end position="375"/>
    </location>
</feature>
<keyword evidence="8 12" id="KW-1133">Transmembrane helix</keyword>
<dbReference type="GO" id="GO:0012505">
    <property type="term" value="C:endomembrane system"/>
    <property type="evidence" value="ECO:0007669"/>
    <property type="project" value="UniProtKB-SubCell"/>
</dbReference>
<accession>A0A834LRE1</accession>
<dbReference type="Proteomes" id="UP000626092">
    <property type="component" value="Unassembled WGS sequence"/>
</dbReference>
<proteinExistence type="inferred from homology"/>
<evidence type="ECO:0000313" key="13">
    <source>
        <dbReference type="EMBL" id="KAF7144657.1"/>
    </source>
</evidence>
<dbReference type="GO" id="GO:0008308">
    <property type="term" value="F:voltage-gated monoatomic anion channel activity"/>
    <property type="evidence" value="ECO:0007669"/>
    <property type="project" value="InterPro"/>
</dbReference>
<feature type="transmembrane region" description="Helical" evidence="12">
    <location>
        <begin position="131"/>
        <end position="157"/>
    </location>
</feature>
<dbReference type="InterPro" id="IPR038665">
    <property type="entry name" value="Voltage-dep_anion_channel_sf"/>
</dbReference>
<evidence type="ECO:0000256" key="10">
    <source>
        <dbReference type="ARBA" id="ARBA00023136"/>
    </source>
</evidence>
<dbReference type="EMBL" id="WJXA01000004">
    <property type="protein sequence ID" value="KAF7144657.1"/>
    <property type="molecule type" value="Genomic_DNA"/>
</dbReference>
<comment type="caution">
    <text evidence="13">The sequence shown here is derived from an EMBL/GenBank/DDBJ whole genome shotgun (WGS) entry which is preliminary data.</text>
</comment>
<sequence length="421" mass="47038">MPHHSNANHRVADSTGSIHSEIKLVIDSPTNSPTRNHYYYTMQHKNNANHQVTDSAGSSHPKIDLVIDSANPNHTTPAKALTIIPFLTRFHAGYFRISLSLCSQALLWKTLRDPPAASPDPAALCRLFRTLLPAAAVIVLWSLSLLTLLTLSSLYALRCLSHFHLVRNEFKHHVGVNYMFAPWISWLLLLQSSPFISPTSTYYVTLWWLFVVPIVVLDVKIYGAWFTQGKRFLSTVANPTSQLSVIGNLVGAWAGARMGWRESAVCLFSLGMAHYLVLFVTLYQRLPGGNGITAMLRPVFFLFFAAPSVASLACEAIWGSFDYSSKMLFFLSLFLFLSLVSRPMLFKKSMKKFSVAWWAYSFPLTVLAIASTEYAQKMKSTIAHVLMLVLSLLSVLVSLVLMVFTGLNTNMLLPIHDPYSS</sequence>
<dbReference type="Gene3D" id="1.50.10.150">
    <property type="entry name" value="Voltage-dependent anion channel"/>
    <property type="match status" value="1"/>
</dbReference>
<evidence type="ECO:0000256" key="9">
    <source>
        <dbReference type="ARBA" id="ARBA00023065"/>
    </source>
</evidence>
<evidence type="ECO:0000256" key="7">
    <source>
        <dbReference type="ARBA" id="ARBA00022692"/>
    </source>
</evidence>
<evidence type="ECO:0000256" key="5">
    <source>
        <dbReference type="ARBA" id="ARBA00022448"/>
    </source>
</evidence>
<dbReference type="AlphaFoldDB" id="A0A834LRE1"/>
<feature type="transmembrane region" description="Helical" evidence="12">
    <location>
        <begin position="327"/>
        <end position="345"/>
    </location>
</feature>
<comment type="similarity">
    <text evidence="3">Belongs to the SLAC1 S-type anion channel family.</text>
</comment>
<dbReference type="PANTHER" id="PTHR31269">
    <property type="entry name" value="S-TYPE ANION CHANNEL SLAH3"/>
    <property type="match status" value="1"/>
</dbReference>
<organism evidence="13 14">
    <name type="scientific">Rhododendron simsii</name>
    <name type="common">Sims's rhododendron</name>
    <dbReference type="NCBI Taxonomy" id="118357"/>
    <lineage>
        <taxon>Eukaryota</taxon>
        <taxon>Viridiplantae</taxon>
        <taxon>Streptophyta</taxon>
        <taxon>Embryophyta</taxon>
        <taxon>Tracheophyta</taxon>
        <taxon>Spermatophyta</taxon>
        <taxon>Magnoliopsida</taxon>
        <taxon>eudicotyledons</taxon>
        <taxon>Gunneridae</taxon>
        <taxon>Pentapetalae</taxon>
        <taxon>asterids</taxon>
        <taxon>Ericales</taxon>
        <taxon>Ericaceae</taxon>
        <taxon>Ericoideae</taxon>
        <taxon>Rhodoreae</taxon>
        <taxon>Rhododendron</taxon>
    </lineage>
</organism>
<dbReference type="InterPro" id="IPR004695">
    <property type="entry name" value="SLAC1/Mae1/Ssu1/TehA"/>
</dbReference>
<keyword evidence="14" id="KW-1185">Reference proteome</keyword>
<dbReference type="GO" id="GO:0005886">
    <property type="term" value="C:plasma membrane"/>
    <property type="evidence" value="ECO:0007669"/>
    <property type="project" value="UniProtKB-SubCell"/>
</dbReference>
<reference evidence="13" key="1">
    <citation type="submission" date="2019-11" db="EMBL/GenBank/DDBJ databases">
        <authorList>
            <person name="Liu Y."/>
            <person name="Hou J."/>
            <person name="Li T.-Q."/>
            <person name="Guan C.-H."/>
            <person name="Wu X."/>
            <person name="Wu H.-Z."/>
            <person name="Ling F."/>
            <person name="Zhang R."/>
            <person name="Shi X.-G."/>
            <person name="Ren J.-P."/>
            <person name="Chen E.-F."/>
            <person name="Sun J.-M."/>
        </authorList>
    </citation>
    <scope>NUCLEOTIDE SEQUENCE</scope>
    <source>
        <strain evidence="13">Adult_tree_wgs_1</strain>
        <tissue evidence="13">Leaves</tissue>
    </source>
</reference>
<evidence type="ECO:0000256" key="1">
    <source>
        <dbReference type="ARBA" id="ARBA00004127"/>
    </source>
</evidence>
<evidence type="ECO:0000256" key="4">
    <source>
        <dbReference type="ARBA" id="ARBA00011233"/>
    </source>
</evidence>
<keyword evidence="7 12" id="KW-0812">Transmembrane</keyword>
<dbReference type="GO" id="GO:0006873">
    <property type="term" value="P:intracellular monoatomic ion homeostasis"/>
    <property type="evidence" value="ECO:0007669"/>
    <property type="project" value="InterPro"/>
</dbReference>
<evidence type="ECO:0000256" key="12">
    <source>
        <dbReference type="SAM" id="Phobius"/>
    </source>
</evidence>
<feature type="transmembrane region" description="Helical" evidence="12">
    <location>
        <begin position="295"/>
        <end position="318"/>
    </location>
</feature>
<dbReference type="OrthoDB" id="1867618at2759"/>
<feature type="transmembrane region" description="Helical" evidence="12">
    <location>
        <begin position="382"/>
        <end position="404"/>
    </location>
</feature>
<gene>
    <name evidence="13" type="ORF">RHSIM_Rhsim04G0052500</name>
</gene>
<comment type="function">
    <text evidence="11">Slow, weak voltage-dependent S-type anion efflux channel involved in maintenance of anion homeostasis.</text>
</comment>
<dbReference type="FunFam" id="1.50.10.150:FF:000003">
    <property type="entry name" value="S-type anion channel SLAH1"/>
    <property type="match status" value="1"/>
</dbReference>
<feature type="transmembrane region" description="Helical" evidence="12">
    <location>
        <begin position="202"/>
        <end position="223"/>
    </location>
</feature>
<evidence type="ECO:0000256" key="8">
    <source>
        <dbReference type="ARBA" id="ARBA00022989"/>
    </source>
</evidence>
<protein>
    <submittedName>
        <fullName evidence="13">Uncharacterized protein</fullName>
    </submittedName>
</protein>
<keyword evidence="6" id="KW-1003">Cell membrane</keyword>
<name>A0A834LRE1_RHOSS</name>
<feature type="transmembrane region" description="Helical" evidence="12">
    <location>
        <begin position="264"/>
        <end position="283"/>
    </location>
</feature>
<keyword evidence="9" id="KW-0406">Ion transport</keyword>
<evidence type="ECO:0000256" key="3">
    <source>
        <dbReference type="ARBA" id="ARBA00007808"/>
    </source>
</evidence>
<dbReference type="InterPro" id="IPR030183">
    <property type="entry name" value="SLAC/SLAH"/>
</dbReference>
<evidence type="ECO:0000256" key="2">
    <source>
        <dbReference type="ARBA" id="ARBA00004236"/>
    </source>
</evidence>
<dbReference type="PANTHER" id="PTHR31269:SF22">
    <property type="entry name" value="OS01G0247700 PROTEIN"/>
    <property type="match status" value="1"/>
</dbReference>
<evidence type="ECO:0000256" key="6">
    <source>
        <dbReference type="ARBA" id="ARBA00022475"/>
    </source>
</evidence>
<comment type="subunit">
    <text evidence="4">Homotrimer.</text>
</comment>
<feature type="transmembrane region" description="Helical" evidence="12">
    <location>
        <begin position="178"/>
        <end position="196"/>
    </location>
</feature>
<keyword evidence="5" id="KW-0813">Transport</keyword>
<comment type="subcellular location">
    <subcellularLocation>
        <location evidence="2">Cell membrane</location>
    </subcellularLocation>
    <subcellularLocation>
        <location evidence="1">Endomembrane system</location>
        <topology evidence="1">Multi-pass membrane protein</topology>
    </subcellularLocation>
</comment>
<evidence type="ECO:0000256" key="11">
    <source>
        <dbReference type="ARBA" id="ARBA00054248"/>
    </source>
</evidence>
<dbReference type="CDD" id="cd09323">
    <property type="entry name" value="TDT_SLAC1_like"/>
    <property type="match status" value="1"/>
</dbReference>
<dbReference type="Pfam" id="PF03595">
    <property type="entry name" value="SLAC1"/>
    <property type="match status" value="1"/>
</dbReference>
<evidence type="ECO:0000313" key="14">
    <source>
        <dbReference type="Proteomes" id="UP000626092"/>
    </source>
</evidence>
<keyword evidence="10 12" id="KW-0472">Membrane</keyword>